<dbReference type="OrthoDB" id="2138282at2759"/>
<feature type="domain" description="CREG-like beta-barrel" evidence="1">
    <location>
        <begin position="65"/>
        <end position="187"/>
    </location>
</feature>
<gene>
    <name evidence="2" type="ORF">A1Q2_08100</name>
</gene>
<name>K1VLF2_TRIAC</name>
<dbReference type="Pfam" id="PF13883">
    <property type="entry name" value="CREG_beta-barrel"/>
    <property type="match status" value="1"/>
</dbReference>
<evidence type="ECO:0000259" key="1">
    <source>
        <dbReference type="Pfam" id="PF13883"/>
    </source>
</evidence>
<dbReference type="InterPro" id="IPR012349">
    <property type="entry name" value="Split_barrel_FMN-bd"/>
</dbReference>
<dbReference type="PANTHER" id="PTHR37273">
    <property type="entry name" value="CHROMOSOME 8, WHOLE GENOME SHOTGUN SEQUENCE"/>
    <property type="match status" value="1"/>
</dbReference>
<proteinExistence type="predicted"/>
<dbReference type="eggNOG" id="ENOG502RDU8">
    <property type="taxonomic scope" value="Eukaryota"/>
</dbReference>
<evidence type="ECO:0000313" key="3">
    <source>
        <dbReference type="Proteomes" id="UP000006757"/>
    </source>
</evidence>
<dbReference type="AlphaFoldDB" id="K1VLF2"/>
<dbReference type="PANTHER" id="PTHR37273:SF1">
    <property type="entry name" value="ADL397C-AP"/>
    <property type="match status" value="1"/>
</dbReference>
<comment type="caution">
    <text evidence="2">The sequence shown here is derived from an EMBL/GenBank/DDBJ whole genome shotgun (WGS) entry which is preliminary data.</text>
</comment>
<dbReference type="STRING" id="1220162.K1VLF2"/>
<dbReference type="SUPFAM" id="SSF50475">
    <property type="entry name" value="FMN-binding split barrel"/>
    <property type="match status" value="1"/>
</dbReference>
<keyword evidence="3" id="KW-1185">Reference proteome</keyword>
<dbReference type="Proteomes" id="UP000006757">
    <property type="component" value="Unassembled WGS sequence"/>
</dbReference>
<protein>
    <recommendedName>
        <fullName evidence="1">CREG-like beta-barrel domain-containing protein</fullName>
    </recommendedName>
</protein>
<dbReference type="EMBL" id="AMBO01000407">
    <property type="protein sequence ID" value="EKC97562.1"/>
    <property type="molecule type" value="Genomic_DNA"/>
</dbReference>
<dbReference type="InParanoid" id="K1VLF2"/>
<sequence length="188" mass="20690">MLASLLALAVGAAALPQQTPLERPHRETREEAGDLTQHVLTGTMSSVFPEGSDNAGKVVRPAVLTSGHPFALMESHAPCHPDGALTFIQFPISLMTKNIDAAHGSATYTLQTPLKEHRSEYGQPRAAFIGNLTTVYPDEKERKRLEECFTQYHPDAKWWLPGDPKGAHVARWARLDIQDIYYIGGFGT</sequence>
<evidence type="ECO:0000313" key="2">
    <source>
        <dbReference type="EMBL" id="EKC97562.1"/>
    </source>
</evidence>
<dbReference type="HOGENOM" id="CLU_056802_3_1_1"/>
<dbReference type="InterPro" id="IPR055343">
    <property type="entry name" value="CREG_beta-barrel"/>
</dbReference>
<organism evidence="2 3">
    <name type="scientific">Trichosporon asahii var. asahii (strain CBS 8904)</name>
    <name type="common">Yeast</name>
    <dbReference type="NCBI Taxonomy" id="1220162"/>
    <lineage>
        <taxon>Eukaryota</taxon>
        <taxon>Fungi</taxon>
        <taxon>Dikarya</taxon>
        <taxon>Basidiomycota</taxon>
        <taxon>Agaricomycotina</taxon>
        <taxon>Tremellomycetes</taxon>
        <taxon>Trichosporonales</taxon>
        <taxon>Trichosporonaceae</taxon>
        <taxon>Trichosporon</taxon>
    </lineage>
</organism>
<accession>K1VLF2</accession>
<dbReference type="Gene3D" id="2.30.110.10">
    <property type="entry name" value="Electron Transport, Fmn-binding Protein, Chain A"/>
    <property type="match status" value="1"/>
</dbReference>
<reference evidence="2 3" key="1">
    <citation type="journal article" date="2012" name="Eukaryot. Cell">
        <title>Genome sequence of the Trichosporon asahii environmental strain CBS 8904.</title>
        <authorList>
            <person name="Yang R.Y."/>
            <person name="Li H.T."/>
            <person name="Zhu H."/>
            <person name="Zhou G.P."/>
            <person name="Wang M."/>
            <person name="Wang L."/>
        </authorList>
    </citation>
    <scope>NUCLEOTIDE SEQUENCE [LARGE SCALE GENOMIC DNA]</scope>
    <source>
        <strain evidence="2 3">CBS 8904</strain>
    </source>
</reference>